<keyword evidence="2" id="KW-1185">Reference proteome</keyword>
<reference evidence="1" key="1">
    <citation type="submission" date="2023-07" db="EMBL/GenBank/DDBJ databases">
        <title>Black Yeasts Isolated from many extreme environments.</title>
        <authorList>
            <person name="Coleine C."/>
            <person name="Stajich J.E."/>
            <person name="Selbmann L."/>
        </authorList>
    </citation>
    <scope>NUCLEOTIDE SEQUENCE</scope>
    <source>
        <strain evidence="1">CCFEE 5714</strain>
    </source>
</reference>
<gene>
    <name evidence="1" type="ORF">LTR37_019557</name>
</gene>
<protein>
    <submittedName>
        <fullName evidence="1">Uncharacterized protein</fullName>
    </submittedName>
</protein>
<comment type="caution">
    <text evidence="1">The sequence shown here is derived from an EMBL/GenBank/DDBJ whole genome shotgun (WGS) entry which is preliminary data.</text>
</comment>
<evidence type="ECO:0000313" key="1">
    <source>
        <dbReference type="EMBL" id="KAK3686677.1"/>
    </source>
</evidence>
<dbReference type="EMBL" id="JAUTXU010000307">
    <property type="protein sequence ID" value="KAK3686677.1"/>
    <property type="molecule type" value="Genomic_DNA"/>
</dbReference>
<organism evidence="1 2">
    <name type="scientific">Vermiconidia calcicola</name>
    <dbReference type="NCBI Taxonomy" id="1690605"/>
    <lineage>
        <taxon>Eukaryota</taxon>
        <taxon>Fungi</taxon>
        <taxon>Dikarya</taxon>
        <taxon>Ascomycota</taxon>
        <taxon>Pezizomycotina</taxon>
        <taxon>Dothideomycetes</taxon>
        <taxon>Dothideomycetidae</taxon>
        <taxon>Mycosphaerellales</taxon>
        <taxon>Extremaceae</taxon>
        <taxon>Vermiconidia</taxon>
    </lineage>
</organism>
<dbReference type="Proteomes" id="UP001281147">
    <property type="component" value="Unassembled WGS sequence"/>
</dbReference>
<evidence type="ECO:0000313" key="2">
    <source>
        <dbReference type="Proteomes" id="UP001281147"/>
    </source>
</evidence>
<name>A0ACC3MDQ0_9PEZI</name>
<sequence>MSQDPQSKLQSNGLDFTPTIHHDTYDFIKPEQFDLTGKAVFVTGASKGVGRAAALSFARAGASYIGLGARSSMSDLEKDIQKVAAQAKRTAPKTLTVKLDVSDEESTQSAEEEVEKAFGRLDILVNNAGFLEDFRPVAESKVEEWWKVWEVNVKGVYLVARAFLPLLLKAGMKTILNTSSIGAHVIMPGASGYQIGKLAVLRFGEFLNAEYGEKGLHVFGIHPGGVATELAKGMPEAMHNLLIDQPELAGDSIVWLTAEAREWLAGRYISVTWDAEELLQKRDKIIKEDLLKVRLAVGLE</sequence>
<proteinExistence type="predicted"/>
<accession>A0ACC3MDQ0</accession>